<proteinExistence type="predicted"/>
<keyword evidence="3" id="KW-1185">Reference proteome</keyword>
<evidence type="ECO:0000313" key="2">
    <source>
        <dbReference type="EMBL" id="BAG13971.1"/>
    </source>
</evidence>
<feature type="region of interest" description="Disordered" evidence="1">
    <location>
        <begin position="693"/>
        <end position="712"/>
    </location>
</feature>
<dbReference type="PANTHER" id="PTHR30189:SF1">
    <property type="entry name" value="LPS-ASSEMBLY PROTEIN LPTD"/>
    <property type="match status" value="1"/>
</dbReference>
<dbReference type="KEGG" id="rsd:TGRD_483"/>
<organism evidence="2 3">
    <name type="scientific">Endomicrobium trichonymphae</name>
    <dbReference type="NCBI Taxonomy" id="1408204"/>
    <lineage>
        <taxon>Bacteria</taxon>
        <taxon>Pseudomonadati</taxon>
        <taxon>Elusimicrobiota</taxon>
        <taxon>Endomicrobiia</taxon>
        <taxon>Endomicrobiales</taxon>
        <taxon>Endomicrobiaceae</taxon>
        <taxon>Candidatus Endomicrobiellum</taxon>
    </lineage>
</organism>
<dbReference type="Proteomes" id="UP000001691">
    <property type="component" value="Chromosome"/>
</dbReference>
<dbReference type="HOGENOM" id="CLU_387771_0_0_0"/>
<dbReference type="InterPro" id="IPR050218">
    <property type="entry name" value="LptD"/>
</dbReference>
<protein>
    <submittedName>
        <fullName evidence="2">LPS assembly outer membrane protein LptD</fullName>
    </submittedName>
</protein>
<reference evidence="3" key="1">
    <citation type="journal article" date="2008" name="Proc. Natl. Acad. Sci. U.S.A.">
        <title>Complete genome of the uncultured termite group 1 bacteria in a single host protist cell.</title>
        <authorList>
            <person name="Hongoh Y."/>
            <person name="Sharma V.K."/>
            <person name="Prakash T."/>
            <person name="Noda S."/>
            <person name="Taylor T.D."/>
            <person name="Kudo T."/>
            <person name="Sakaki Y."/>
            <person name="Toyoda A."/>
            <person name="Hattori M."/>
            <person name="Ohkuma M."/>
        </authorList>
    </citation>
    <scope>NUCLEOTIDE SEQUENCE [LARGE SCALE GENOMIC DNA]</scope>
    <source>
        <strain evidence="3">Rs-D17 genomovar Ri2008</strain>
    </source>
</reference>
<name>B1H0D9_ENDTX</name>
<dbReference type="GO" id="GO:0009279">
    <property type="term" value="C:cell outer membrane"/>
    <property type="evidence" value="ECO:0007669"/>
    <property type="project" value="TreeGrafter"/>
</dbReference>
<dbReference type="STRING" id="471821.TGRD_488"/>
<gene>
    <name evidence="2" type="ordered locus">TGRD_483</name>
</gene>
<dbReference type="RefSeq" id="WP_015423497.1">
    <property type="nucleotide sequence ID" value="NC_020419.1"/>
</dbReference>
<evidence type="ECO:0000256" key="1">
    <source>
        <dbReference type="SAM" id="MobiDB-lite"/>
    </source>
</evidence>
<dbReference type="AlphaFoldDB" id="B1H0D9"/>
<dbReference type="GO" id="GO:1990351">
    <property type="term" value="C:transporter complex"/>
    <property type="evidence" value="ECO:0007669"/>
    <property type="project" value="TreeGrafter"/>
</dbReference>
<dbReference type="EMBL" id="AP009510">
    <property type="protein sequence ID" value="BAG13971.1"/>
    <property type="molecule type" value="Genomic_DNA"/>
</dbReference>
<accession>B1H0D9</accession>
<sequence length="712" mass="83276">MKNFLSRKIAVCVAILLLAVLKVFGYEINIFADNLEYDERSNQLFAKSNVIFGWEGKKVFADYVEFEKKTVKAHGNVRVEESENTIYADNVTYNYDEKNGSIEETFGNHHSSNVFIRAKSMEIKNKDTYAINGIKLSKCDLDNPHIHIRAKQGKLILNKRLIIYNAVFYIEKIPIFYLPVFTKSLKSDKSFGSDLKFEINPKFTDKKSIYLNMLISCALSESLKAKVSADFFNKSGNSQEIKIDYKEKDASGSISVNEPQNLEKRTLKADYFRTIDSIWNVRSKVWITKDKGIDNYRHEYNKWDIWDSFLSLKNFYPYSYSYVTTTRHGNDTNLNISVEHKAYNDSANEHKVSYTLLPKIELTSHYRNIFMGIMRKFSFMYQNVYRRYQYEQVYYSDDYETYDKSFYQSKSRLNYKLLRAFKVGNPLTLVPALKIVLKPSSTGDFGQKEYRGLFTKYSGSLNTRFRVNDWMDWNIKYSLRARTKKNSLCVETLSGGNGIEKNSVSFNNDMYLGKQTMVQNSFSYNLQRKNNRLSPLITEVTYMLNDYTTVFAKQTQVLYPLRLGSLNLDLAVGQLDKAYLNFGAFYQEYQFDKIQMDDKDYLKHITLSQRYDKSGFYKTREINNTLGFGLCLTPKWRIDYNIKATIPLNISRIAIGEQKLKIYRDLHCYIFSIALKHSIKDNKSEIFFKFTPKSKASSNKEKKAAWWSSKEE</sequence>
<evidence type="ECO:0000313" key="3">
    <source>
        <dbReference type="Proteomes" id="UP000001691"/>
    </source>
</evidence>
<feature type="compositionally biased region" description="Basic and acidic residues" evidence="1">
    <location>
        <begin position="698"/>
        <end position="712"/>
    </location>
</feature>
<dbReference type="PANTHER" id="PTHR30189">
    <property type="entry name" value="LPS-ASSEMBLY PROTEIN"/>
    <property type="match status" value="1"/>
</dbReference>